<dbReference type="OrthoDB" id="9974421at2759"/>
<accession>A0A6P7FUD1</accession>
<comment type="similarity">
    <text evidence="1">Belongs to the AB hydrolase superfamily. Lipase family.</text>
</comment>
<sequence length="474" mass="54462">MYIQLVLVLCLILPFSKCEDSTCNLFQKYVLFKDECPTEETNEVQQNSCSYFQKYVLWRKECNEVPQADSTFTKCNRVQQKLLGQDYCTYIPDQYLDVPQIIARHGYPSETHIVETEDGYLLQVHRIPRPKLGASIGQPIFLQHGLLGSSADWIINGNNTLAFVLADKGYDVWLGNARGNVYSRSHISLPNDYSAFWNFSFHEMGTKDLPSVITYITRVTKKPGELIYVGHSMGTTMFYVFASENARVAKNIKVMVGMGSAAYMTHITSPIRYFAPLTKDLEWLRKYLGFNQFLPNNKLMRALSYQCELFRIDAKMCENLIFAVCGFNKEEFNTEILPILLAKDPAGASTKTIIHYAQEIRNNGNFQKYDYGEEGNMIEYGTETPPLYNITSIRTPIYLMYAMNDWLSNPVDVFRFASASKNSVGLYKIKMDSFNHVDYIFGKDAETLVYQPLIKFLSNYTESDSRLRKSRLFS</sequence>
<reference evidence="11" key="1">
    <citation type="submission" date="2025-04" db="UniProtKB">
        <authorList>
            <consortium name="RefSeq"/>
        </authorList>
    </citation>
    <scope>IDENTIFICATION</scope>
    <source>
        <tissue evidence="11">Whole insect</tissue>
    </source>
</reference>
<evidence type="ECO:0000256" key="3">
    <source>
        <dbReference type="ARBA" id="ARBA00022801"/>
    </source>
</evidence>
<feature type="chain" id="PRO_5028147701" evidence="7">
    <location>
        <begin position="19"/>
        <end position="474"/>
    </location>
</feature>
<keyword evidence="5" id="KW-0443">Lipid metabolism</keyword>
<dbReference type="GO" id="GO:0016787">
    <property type="term" value="F:hydrolase activity"/>
    <property type="evidence" value="ECO:0007669"/>
    <property type="project" value="UniProtKB-KW"/>
</dbReference>
<evidence type="ECO:0000256" key="1">
    <source>
        <dbReference type="ARBA" id="ARBA00010701"/>
    </source>
</evidence>
<dbReference type="RefSeq" id="XP_028136350.1">
    <property type="nucleotide sequence ID" value="XM_028280549.1"/>
</dbReference>
<evidence type="ECO:0000313" key="11">
    <source>
        <dbReference type="RefSeq" id="XP_028136350.1"/>
    </source>
</evidence>
<gene>
    <name evidence="11" type="primary">LOC114331074</name>
</gene>
<reference evidence="9" key="2">
    <citation type="submission" date="2025-05" db="UniProtKB">
        <authorList>
            <consortium name="EnsemblMetazoa"/>
        </authorList>
    </citation>
    <scope>IDENTIFICATION</scope>
</reference>
<evidence type="ECO:0000259" key="8">
    <source>
        <dbReference type="Pfam" id="PF04083"/>
    </source>
</evidence>
<dbReference type="PANTHER" id="PTHR11005">
    <property type="entry name" value="LYSOSOMAL ACID LIPASE-RELATED"/>
    <property type="match status" value="1"/>
</dbReference>
<protein>
    <submittedName>
        <fullName evidence="11">Lipase 3-like</fullName>
    </submittedName>
</protein>
<dbReference type="AlphaFoldDB" id="A0A6P7FUD1"/>
<dbReference type="SUPFAM" id="SSF53474">
    <property type="entry name" value="alpha/beta-Hydrolases"/>
    <property type="match status" value="1"/>
</dbReference>
<evidence type="ECO:0000256" key="7">
    <source>
        <dbReference type="SAM" id="SignalP"/>
    </source>
</evidence>
<feature type="signal peptide" evidence="7">
    <location>
        <begin position="1"/>
        <end position="18"/>
    </location>
</feature>
<keyword evidence="2 7" id="KW-0732">Signal</keyword>
<dbReference type="InterPro" id="IPR029058">
    <property type="entry name" value="AB_hydrolase_fold"/>
</dbReference>
<dbReference type="Proteomes" id="UP001652700">
    <property type="component" value="Unplaced"/>
</dbReference>
<keyword evidence="4" id="KW-0442">Lipid degradation</keyword>
<proteinExistence type="inferred from homology"/>
<evidence type="ECO:0000313" key="10">
    <source>
        <dbReference type="Proteomes" id="UP001652700"/>
    </source>
</evidence>
<dbReference type="GeneID" id="114331074"/>
<dbReference type="KEGG" id="dvv:114331074"/>
<dbReference type="InterPro" id="IPR006693">
    <property type="entry name" value="AB_hydrolase_lipase"/>
</dbReference>
<evidence type="ECO:0000313" key="9">
    <source>
        <dbReference type="EnsemblMetazoa" id="XP_028136350.1"/>
    </source>
</evidence>
<dbReference type="EnsemblMetazoa" id="XM_028280549.2">
    <property type="protein sequence ID" value="XP_028136350.1"/>
    <property type="gene ID" value="LOC114331074"/>
</dbReference>
<keyword evidence="3" id="KW-0378">Hydrolase</keyword>
<dbReference type="Gene3D" id="3.40.50.1820">
    <property type="entry name" value="alpha/beta hydrolase"/>
    <property type="match status" value="1"/>
</dbReference>
<keyword evidence="6" id="KW-0325">Glycoprotein</keyword>
<dbReference type="InParanoid" id="A0A6P7FUD1"/>
<evidence type="ECO:0000256" key="5">
    <source>
        <dbReference type="ARBA" id="ARBA00023098"/>
    </source>
</evidence>
<evidence type="ECO:0000256" key="2">
    <source>
        <dbReference type="ARBA" id="ARBA00022729"/>
    </source>
</evidence>
<evidence type="ECO:0000256" key="4">
    <source>
        <dbReference type="ARBA" id="ARBA00022963"/>
    </source>
</evidence>
<evidence type="ECO:0000256" key="6">
    <source>
        <dbReference type="ARBA" id="ARBA00023180"/>
    </source>
</evidence>
<dbReference type="FunFam" id="3.40.50.1820:FF:000021">
    <property type="entry name" value="Lipase"/>
    <property type="match status" value="1"/>
</dbReference>
<feature type="domain" description="Partial AB-hydrolase lipase" evidence="8">
    <location>
        <begin position="98"/>
        <end position="157"/>
    </location>
</feature>
<dbReference type="Pfam" id="PF04083">
    <property type="entry name" value="Abhydro_lipase"/>
    <property type="match status" value="1"/>
</dbReference>
<organism evidence="11">
    <name type="scientific">Diabrotica virgifera virgifera</name>
    <name type="common">western corn rootworm</name>
    <dbReference type="NCBI Taxonomy" id="50390"/>
    <lineage>
        <taxon>Eukaryota</taxon>
        <taxon>Metazoa</taxon>
        <taxon>Ecdysozoa</taxon>
        <taxon>Arthropoda</taxon>
        <taxon>Hexapoda</taxon>
        <taxon>Insecta</taxon>
        <taxon>Pterygota</taxon>
        <taxon>Neoptera</taxon>
        <taxon>Endopterygota</taxon>
        <taxon>Coleoptera</taxon>
        <taxon>Polyphaga</taxon>
        <taxon>Cucujiformia</taxon>
        <taxon>Chrysomeloidea</taxon>
        <taxon>Chrysomelidae</taxon>
        <taxon>Galerucinae</taxon>
        <taxon>Diabroticina</taxon>
        <taxon>Diabroticites</taxon>
        <taxon>Diabrotica</taxon>
    </lineage>
</organism>
<dbReference type="GO" id="GO:0016042">
    <property type="term" value="P:lipid catabolic process"/>
    <property type="evidence" value="ECO:0007669"/>
    <property type="project" value="UniProtKB-KW"/>
</dbReference>
<keyword evidence="10" id="KW-1185">Reference proteome</keyword>
<name>A0A6P7FUD1_DIAVI</name>